<dbReference type="EC" id="3.2.2.15" evidence="2"/>
<dbReference type="SMART" id="SM00987">
    <property type="entry name" value="UreE_C"/>
    <property type="match status" value="1"/>
</dbReference>
<keyword evidence="3" id="KW-1185">Reference proteome</keyword>
<dbReference type="Gene3D" id="3.40.470.10">
    <property type="entry name" value="Uracil-DNA glycosylase-like domain"/>
    <property type="match status" value="1"/>
</dbReference>
<keyword evidence="2" id="KW-0326">Glycosidase</keyword>
<evidence type="ECO:0000313" key="3">
    <source>
        <dbReference type="Proteomes" id="UP000669239"/>
    </source>
</evidence>
<comment type="caution">
    <text evidence="2">The sequence shown here is derived from an EMBL/GenBank/DDBJ whole genome shotgun (WGS) entry which is preliminary data.</text>
</comment>
<dbReference type="InterPro" id="IPR005122">
    <property type="entry name" value="Uracil-DNA_glycosylase-like"/>
</dbReference>
<dbReference type="InterPro" id="IPR026353">
    <property type="entry name" value="Hypoxan-DNA_Glyclase"/>
</dbReference>
<proteinExistence type="predicted"/>
<dbReference type="Pfam" id="PF03167">
    <property type="entry name" value="UDG"/>
    <property type="match status" value="1"/>
</dbReference>
<gene>
    <name evidence="2" type="ORF">G5B36_11715</name>
</gene>
<organism evidence="2 3">
    <name type="scientific">Enterocloster aldenensis</name>
    <dbReference type="NCBI Taxonomy" id="358742"/>
    <lineage>
        <taxon>Bacteria</taxon>
        <taxon>Bacillati</taxon>
        <taxon>Bacillota</taxon>
        <taxon>Clostridia</taxon>
        <taxon>Lachnospirales</taxon>
        <taxon>Lachnospiraceae</taxon>
        <taxon>Enterocloster</taxon>
    </lineage>
</organism>
<dbReference type="NCBIfam" id="TIGR04274">
    <property type="entry name" value="hypoxanDNAglyco"/>
    <property type="match status" value="1"/>
</dbReference>
<evidence type="ECO:0000313" key="2">
    <source>
        <dbReference type="EMBL" id="NSJ49369.1"/>
    </source>
</evidence>
<feature type="domain" description="Uracil-DNA glycosylase-like" evidence="1">
    <location>
        <begin position="13"/>
        <end position="163"/>
    </location>
</feature>
<evidence type="ECO:0000259" key="1">
    <source>
        <dbReference type="SMART" id="SM00986"/>
    </source>
</evidence>
<dbReference type="InterPro" id="IPR036895">
    <property type="entry name" value="Uracil-DNA_glycosylase-like_sf"/>
</dbReference>
<dbReference type="SUPFAM" id="SSF52141">
    <property type="entry name" value="Uracil-DNA glycosylase-like"/>
    <property type="match status" value="1"/>
</dbReference>
<dbReference type="EMBL" id="JAAITT010000014">
    <property type="protein sequence ID" value="NSJ49369.1"/>
    <property type="molecule type" value="Genomic_DNA"/>
</dbReference>
<accession>A0ABX2HJ09</accession>
<dbReference type="Proteomes" id="UP000669239">
    <property type="component" value="Unassembled WGS sequence"/>
</dbReference>
<sequence>MLPGYTRVIHSLEPVYDRNSRILILGSFPSVRSREQDFYYGHPQNRFWKLMERLLEEPFPPDYKSRKGILLLRGIALWDVIRSCDIKGSSDQSIRNVVPMDLNRILKTASIRQIITNGSTAHGLYMKYCREQTGRDAVRCPSTSPANAAFTLDRLAEAWAQALLPFLRKG</sequence>
<dbReference type="GO" id="GO:0033958">
    <property type="term" value="F:DNA-deoxyinosine glycosylase activity"/>
    <property type="evidence" value="ECO:0007669"/>
    <property type="project" value="UniProtKB-EC"/>
</dbReference>
<dbReference type="CDD" id="cd10032">
    <property type="entry name" value="UDG-F6_HDG"/>
    <property type="match status" value="1"/>
</dbReference>
<keyword evidence="2" id="KW-0378">Hydrolase</keyword>
<name>A0ABX2HJ09_9FIRM</name>
<reference evidence="2 3" key="1">
    <citation type="journal article" date="2020" name="Cell Host Microbe">
        <title>Functional and Genomic Variation between Human-Derived Isolates of Lachnospiraceae Reveals Inter- and Intra-Species Diversity.</title>
        <authorList>
            <person name="Sorbara M.T."/>
            <person name="Littmann E.R."/>
            <person name="Fontana E."/>
            <person name="Moody T.U."/>
            <person name="Kohout C.E."/>
            <person name="Gjonbalaj M."/>
            <person name="Eaton V."/>
            <person name="Seok R."/>
            <person name="Leiner I.M."/>
            <person name="Pamer E.G."/>
        </authorList>
    </citation>
    <scope>NUCLEOTIDE SEQUENCE [LARGE SCALE GENOMIC DNA]</scope>
    <source>
        <strain evidence="2 3">MSK.1.17</strain>
    </source>
</reference>
<dbReference type="SMART" id="SM00986">
    <property type="entry name" value="UDG"/>
    <property type="match status" value="1"/>
</dbReference>
<protein>
    <submittedName>
        <fullName evidence="2">DNA-deoxyinosine glycosylase</fullName>
        <ecNumber evidence="2">3.2.2.15</ecNumber>
    </submittedName>
</protein>